<dbReference type="EMBL" id="JAUSXB010000001">
    <property type="protein sequence ID" value="MDQ0676123.1"/>
    <property type="molecule type" value="Genomic_DNA"/>
</dbReference>
<evidence type="ECO:0000313" key="3">
    <source>
        <dbReference type="Proteomes" id="UP001236806"/>
    </source>
</evidence>
<keyword evidence="1" id="KW-0812">Transmembrane</keyword>
<evidence type="ECO:0000313" key="2">
    <source>
        <dbReference type="EMBL" id="MDQ0676123.1"/>
    </source>
</evidence>
<feature type="transmembrane region" description="Helical" evidence="1">
    <location>
        <begin position="80"/>
        <end position="98"/>
    </location>
</feature>
<comment type="caution">
    <text evidence="2">The sequence shown here is derived from an EMBL/GenBank/DDBJ whole genome shotgun (WGS) entry which is preliminary data.</text>
</comment>
<feature type="transmembrane region" description="Helical" evidence="1">
    <location>
        <begin position="46"/>
        <end position="68"/>
    </location>
</feature>
<organism evidence="2 3">
    <name type="scientific">Pseudarthrobacter siccitolerans</name>
    <dbReference type="NCBI Taxonomy" id="861266"/>
    <lineage>
        <taxon>Bacteria</taxon>
        <taxon>Bacillati</taxon>
        <taxon>Actinomycetota</taxon>
        <taxon>Actinomycetes</taxon>
        <taxon>Micrococcales</taxon>
        <taxon>Micrococcaceae</taxon>
        <taxon>Pseudarthrobacter</taxon>
    </lineage>
</organism>
<feature type="transmembrane region" description="Helical" evidence="1">
    <location>
        <begin position="6"/>
        <end position="26"/>
    </location>
</feature>
<accession>A0ABU0PQ66</accession>
<proteinExistence type="predicted"/>
<keyword evidence="1" id="KW-1133">Transmembrane helix</keyword>
<sequence>MGLVIPIEFFQACATIIPTLLVALLIGAKHGTLLAEAARKNRATLIVLTAAGVGGAVLISVGELAALMGIMSHGGSKPQAAIAVAAIFFIIYMLMFEIAGPLSRNMPNSLMSYAVSGVFSLAVLLCLSFALYFIFEYRPPA</sequence>
<name>A0ABU0PQ66_9MICC</name>
<evidence type="ECO:0000256" key="1">
    <source>
        <dbReference type="SAM" id="Phobius"/>
    </source>
</evidence>
<keyword evidence="1" id="KW-0472">Membrane</keyword>
<protein>
    <submittedName>
        <fullName evidence="2">Na+/phosphate symporter</fullName>
    </submittedName>
</protein>
<gene>
    <name evidence="2" type="ORF">QFZ36_003684</name>
</gene>
<feature type="transmembrane region" description="Helical" evidence="1">
    <location>
        <begin position="110"/>
        <end position="135"/>
    </location>
</feature>
<keyword evidence="3" id="KW-1185">Reference proteome</keyword>
<reference evidence="2 3" key="1">
    <citation type="submission" date="2023-07" db="EMBL/GenBank/DDBJ databases">
        <title>Comparative genomics of wheat-associated soil bacteria to identify genetic determinants of phenazine resistance.</title>
        <authorList>
            <person name="Mouncey N."/>
        </authorList>
    </citation>
    <scope>NUCLEOTIDE SEQUENCE [LARGE SCALE GENOMIC DNA]</scope>
    <source>
        <strain evidence="2 3">W1I3</strain>
    </source>
</reference>
<dbReference type="Proteomes" id="UP001236806">
    <property type="component" value="Unassembled WGS sequence"/>
</dbReference>